<dbReference type="Proteomes" id="UP000306602">
    <property type="component" value="Unassembled WGS sequence"/>
</dbReference>
<dbReference type="AlphaFoldDB" id="A0A4S4NH67"/>
<reference evidence="1 2" key="1">
    <citation type="submission" date="2019-04" db="EMBL/GenBank/DDBJ databases">
        <title>Shimia ponticola sp. nov., isolated from seawater.</title>
        <authorList>
            <person name="Kim Y.-O."/>
            <person name="Yoon J.-H."/>
        </authorList>
    </citation>
    <scope>NUCLEOTIDE SEQUENCE [LARGE SCALE GENOMIC DNA]</scope>
    <source>
        <strain evidence="1 2">MYP11</strain>
    </source>
</reference>
<sequence length="108" mass="11747">MRLFVGMMVCAVALSACQSRKDQIAFDGQFFRSKLSKVDGDRAQIMVTVKPVSASLEGAREAGRYEATRYCVTTFGNSAVDWVVGPDQAPETYSIENDTLVLRGACEG</sequence>
<gene>
    <name evidence="1" type="ORF">E4Z66_05370</name>
</gene>
<evidence type="ECO:0000313" key="2">
    <source>
        <dbReference type="Proteomes" id="UP000306602"/>
    </source>
</evidence>
<evidence type="ECO:0000313" key="1">
    <source>
        <dbReference type="EMBL" id="THH38989.1"/>
    </source>
</evidence>
<organism evidence="1 2">
    <name type="scientific">Aliishimia ponticola</name>
    <dbReference type="NCBI Taxonomy" id="2499833"/>
    <lineage>
        <taxon>Bacteria</taxon>
        <taxon>Pseudomonadati</taxon>
        <taxon>Pseudomonadota</taxon>
        <taxon>Alphaproteobacteria</taxon>
        <taxon>Rhodobacterales</taxon>
        <taxon>Paracoccaceae</taxon>
        <taxon>Aliishimia</taxon>
    </lineage>
</organism>
<evidence type="ECO:0008006" key="3">
    <source>
        <dbReference type="Google" id="ProtNLM"/>
    </source>
</evidence>
<dbReference type="PROSITE" id="PS51257">
    <property type="entry name" value="PROKAR_LIPOPROTEIN"/>
    <property type="match status" value="1"/>
</dbReference>
<proteinExistence type="predicted"/>
<name>A0A4S4NH67_9RHOB</name>
<dbReference type="OrthoDB" id="7659281at2"/>
<accession>A0A4S4NH67</accession>
<protein>
    <recommendedName>
        <fullName evidence="3">Lipoprotein</fullName>
    </recommendedName>
</protein>
<comment type="caution">
    <text evidence="1">The sequence shown here is derived from an EMBL/GenBank/DDBJ whole genome shotgun (WGS) entry which is preliminary data.</text>
</comment>
<keyword evidence="2" id="KW-1185">Reference proteome</keyword>
<dbReference type="EMBL" id="SRKY01000001">
    <property type="protein sequence ID" value="THH38989.1"/>
    <property type="molecule type" value="Genomic_DNA"/>
</dbReference>
<dbReference type="RefSeq" id="WP_136461908.1">
    <property type="nucleotide sequence ID" value="NZ_SRKY01000001.1"/>
</dbReference>